<evidence type="ECO:0000313" key="2">
    <source>
        <dbReference type="Proteomes" id="UP000316095"/>
    </source>
</evidence>
<dbReference type="InterPro" id="IPR006311">
    <property type="entry name" value="TAT_signal"/>
</dbReference>
<evidence type="ECO:0000313" key="1">
    <source>
        <dbReference type="EMBL" id="TWT62579.1"/>
    </source>
</evidence>
<evidence type="ECO:0008006" key="3">
    <source>
        <dbReference type="Google" id="ProtNLM"/>
    </source>
</evidence>
<dbReference type="PROSITE" id="PS51318">
    <property type="entry name" value="TAT"/>
    <property type="match status" value="1"/>
</dbReference>
<dbReference type="PANTHER" id="PTHR43737:SF1">
    <property type="entry name" value="DUF1501 DOMAIN-CONTAINING PROTEIN"/>
    <property type="match status" value="1"/>
</dbReference>
<gene>
    <name evidence="1" type="ORF">Pan54_33220</name>
</gene>
<proteinExistence type="predicted"/>
<dbReference type="EMBL" id="SJPG01000001">
    <property type="protein sequence ID" value="TWT62579.1"/>
    <property type="molecule type" value="Genomic_DNA"/>
</dbReference>
<dbReference type="SUPFAM" id="SSF53649">
    <property type="entry name" value="Alkaline phosphatase-like"/>
    <property type="match status" value="1"/>
</dbReference>
<protein>
    <recommendedName>
        <fullName evidence="3">DUF1501 domain-containing protein</fullName>
    </recommendedName>
</protein>
<dbReference type="InterPro" id="IPR010869">
    <property type="entry name" value="DUF1501"/>
</dbReference>
<dbReference type="Proteomes" id="UP000316095">
    <property type="component" value="Unassembled WGS sequence"/>
</dbReference>
<accession>A0A5C5XIR8</accession>
<dbReference type="RefSeq" id="WP_146504420.1">
    <property type="nucleotide sequence ID" value="NZ_SJPG01000001.1"/>
</dbReference>
<reference evidence="1 2" key="1">
    <citation type="submission" date="2019-02" db="EMBL/GenBank/DDBJ databases">
        <title>Deep-cultivation of Planctomycetes and their phenomic and genomic characterization uncovers novel biology.</title>
        <authorList>
            <person name="Wiegand S."/>
            <person name="Jogler M."/>
            <person name="Boedeker C."/>
            <person name="Pinto D."/>
            <person name="Vollmers J."/>
            <person name="Rivas-Marin E."/>
            <person name="Kohn T."/>
            <person name="Peeters S.H."/>
            <person name="Heuer A."/>
            <person name="Rast P."/>
            <person name="Oberbeckmann S."/>
            <person name="Bunk B."/>
            <person name="Jeske O."/>
            <person name="Meyerdierks A."/>
            <person name="Storesund J.E."/>
            <person name="Kallscheuer N."/>
            <person name="Luecker S."/>
            <person name="Lage O.M."/>
            <person name="Pohl T."/>
            <person name="Merkel B.J."/>
            <person name="Hornburger P."/>
            <person name="Mueller R.-W."/>
            <person name="Bruemmer F."/>
            <person name="Labrenz M."/>
            <person name="Spormann A.M."/>
            <person name="Op Den Camp H."/>
            <person name="Overmann J."/>
            <person name="Amann R."/>
            <person name="Jetten M.S.M."/>
            <person name="Mascher T."/>
            <person name="Medema M.H."/>
            <person name="Devos D.P."/>
            <person name="Kaster A.-K."/>
            <person name="Ovreas L."/>
            <person name="Rohde M."/>
            <person name="Galperin M.Y."/>
            <person name="Jogler C."/>
        </authorList>
    </citation>
    <scope>NUCLEOTIDE SEQUENCE [LARGE SCALE GENOMIC DNA]</scope>
    <source>
        <strain evidence="1 2">Pan54</strain>
    </source>
</reference>
<dbReference type="PANTHER" id="PTHR43737">
    <property type="entry name" value="BLL7424 PROTEIN"/>
    <property type="match status" value="1"/>
</dbReference>
<dbReference type="Pfam" id="PF07394">
    <property type="entry name" value="DUF1501"/>
    <property type="match status" value="1"/>
</dbReference>
<dbReference type="AlphaFoldDB" id="A0A5C5XIR8"/>
<comment type="caution">
    <text evidence="1">The sequence shown here is derived from an EMBL/GenBank/DDBJ whole genome shotgun (WGS) entry which is preliminary data.</text>
</comment>
<keyword evidence="2" id="KW-1185">Reference proteome</keyword>
<sequence length="475" mass="52600">MTAQTSYSGNNFRCGGPVSRRAFLQAGALGIGGFGLTDFLRLKAEAGQTVGPDHPAVIFVWLPGGPPHMEMYDLKPEAPSDYRGEYWPINTNVPGLDVCEHMPMHAQCADRYTIIRSISHEFADHGGGHKRFLTGRKPKTPTGFVNDAPMIGSIVAKAFEHRNVGLPNYVSGTNAGRAGVDTYSFGAAYLGSTYVPFNVPGDPSEEKFEIKNLSLDKRIADRLDDRNMLLNDIDAIRREVDNSGMMTSMDRFNEQAVNMLTSPKARDAFDLTREDDATRDRYGHHAWGQRALMARRLVEAGCTFVTMVMENPYQSGVEWLKNGTYNWDSHAVNCHLFDDTKLRLPIYDRAVTALVEDLYARGLDQRVLLVVTGEFGRTPRISHRKGTKTGVEQPGRDHWPGAMSMLVSGGGLKMGQVIGSTNSKGEHPQDRPLSPNDLWATVYRHLGIDYNASIIDYTGRPMPILPDGQPISELL</sequence>
<dbReference type="InterPro" id="IPR017850">
    <property type="entry name" value="Alkaline_phosphatase_core_sf"/>
</dbReference>
<name>A0A5C5XIR8_9PLAN</name>
<dbReference type="OrthoDB" id="127333at2"/>
<organism evidence="1 2">
    <name type="scientific">Rubinisphaera italica</name>
    <dbReference type="NCBI Taxonomy" id="2527969"/>
    <lineage>
        <taxon>Bacteria</taxon>
        <taxon>Pseudomonadati</taxon>
        <taxon>Planctomycetota</taxon>
        <taxon>Planctomycetia</taxon>
        <taxon>Planctomycetales</taxon>
        <taxon>Planctomycetaceae</taxon>
        <taxon>Rubinisphaera</taxon>
    </lineage>
</organism>